<comment type="similarity">
    <text evidence="3">Belongs to the type-II 3-dehydroquinase family.</text>
</comment>
<gene>
    <name evidence="8" type="ORF">GCM10025868_40060</name>
</gene>
<evidence type="ECO:0000256" key="3">
    <source>
        <dbReference type="ARBA" id="ARBA00011037"/>
    </source>
</evidence>
<comment type="subunit">
    <text evidence="4">Homododecamer.</text>
</comment>
<feature type="compositionally biased region" description="Basic residues" evidence="7">
    <location>
        <begin position="53"/>
        <end position="65"/>
    </location>
</feature>
<name>A0ABQ6JMI2_9ACTN</name>
<comment type="pathway">
    <text evidence="2">Metabolic intermediate biosynthesis; chorismate biosynthesis; chorismate from D-erythrose 4-phosphate and phosphoenolpyruvate: step 3/7.</text>
</comment>
<evidence type="ECO:0000256" key="2">
    <source>
        <dbReference type="ARBA" id="ARBA00004902"/>
    </source>
</evidence>
<sequence>MTLCVEAGAAVGAEVEVRQSDAEHEPHRVGARGDRRRHAGGAEPRRPDPHQRGAARRVRRAHRAPGRACTSATCTPGRSSGGTAYVSPVATAVMAGFGVQGYPLAIRWLAERA</sequence>
<accession>A0ABQ6JMI2</accession>
<evidence type="ECO:0000313" key="8">
    <source>
        <dbReference type="EMBL" id="GMA88756.1"/>
    </source>
</evidence>
<dbReference type="Gene3D" id="3.40.50.9100">
    <property type="entry name" value="Dehydroquinase, class II"/>
    <property type="match status" value="1"/>
</dbReference>
<feature type="compositionally biased region" description="Basic and acidic residues" evidence="7">
    <location>
        <begin position="16"/>
        <end position="33"/>
    </location>
</feature>
<comment type="catalytic activity">
    <reaction evidence="1">
        <text>3-dehydroquinate = 3-dehydroshikimate + H2O</text>
        <dbReference type="Rhea" id="RHEA:21096"/>
        <dbReference type="ChEBI" id="CHEBI:15377"/>
        <dbReference type="ChEBI" id="CHEBI:16630"/>
        <dbReference type="ChEBI" id="CHEBI:32364"/>
        <dbReference type="EC" id="4.2.1.10"/>
    </reaction>
</comment>
<evidence type="ECO:0000256" key="1">
    <source>
        <dbReference type="ARBA" id="ARBA00001864"/>
    </source>
</evidence>
<dbReference type="EMBL" id="BSUZ01000001">
    <property type="protein sequence ID" value="GMA88756.1"/>
    <property type="molecule type" value="Genomic_DNA"/>
</dbReference>
<dbReference type="InterPro" id="IPR036441">
    <property type="entry name" value="DHquinase_II_sf"/>
</dbReference>
<evidence type="ECO:0000256" key="5">
    <source>
        <dbReference type="ARBA" id="ARBA00012060"/>
    </source>
</evidence>
<evidence type="ECO:0000256" key="7">
    <source>
        <dbReference type="SAM" id="MobiDB-lite"/>
    </source>
</evidence>
<organism evidence="8 9">
    <name type="scientific">Angustibacter aerolatus</name>
    <dbReference type="NCBI Taxonomy" id="1162965"/>
    <lineage>
        <taxon>Bacteria</taxon>
        <taxon>Bacillati</taxon>
        <taxon>Actinomycetota</taxon>
        <taxon>Actinomycetes</taxon>
        <taxon>Kineosporiales</taxon>
        <taxon>Kineosporiaceae</taxon>
    </lineage>
</organism>
<proteinExistence type="inferred from homology"/>
<keyword evidence="9" id="KW-1185">Reference proteome</keyword>
<feature type="compositionally biased region" description="Polar residues" evidence="7">
    <location>
        <begin position="70"/>
        <end position="81"/>
    </location>
</feature>
<protein>
    <recommendedName>
        <fullName evidence="5">3-dehydroquinate dehydratase</fullName>
        <ecNumber evidence="5">4.2.1.10</ecNumber>
    </recommendedName>
</protein>
<keyword evidence="6" id="KW-0456">Lyase</keyword>
<evidence type="ECO:0000256" key="6">
    <source>
        <dbReference type="ARBA" id="ARBA00023239"/>
    </source>
</evidence>
<dbReference type="EC" id="4.2.1.10" evidence="5"/>
<feature type="region of interest" description="Disordered" evidence="7">
    <location>
        <begin position="16"/>
        <end position="81"/>
    </location>
</feature>
<evidence type="ECO:0000256" key="4">
    <source>
        <dbReference type="ARBA" id="ARBA00011193"/>
    </source>
</evidence>
<dbReference type="Proteomes" id="UP001157017">
    <property type="component" value="Unassembled WGS sequence"/>
</dbReference>
<comment type="caution">
    <text evidence="8">The sequence shown here is derived from an EMBL/GenBank/DDBJ whole genome shotgun (WGS) entry which is preliminary data.</text>
</comment>
<reference evidence="9" key="1">
    <citation type="journal article" date="2019" name="Int. J. Syst. Evol. Microbiol.">
        <title>The Global Catalogue of Microorganisms (GCM) 10K type strain sequencing project: providing services to taxonomists for standard genome sequencing and annotation.</title>
        <authorList>
            <consortium name="The Broad Institute Genomics Platform"/>
            <consortium name="The Broad Institute Genome Sequencing Center for Infectious Disease"/>
            <person name="Wu L."/>
            <person name="Ma J."/>
        </authorList>
    </citation>
    <scope>NUCLEOTIDE SEQUENCE [LARGE SCALE GENOMIC DNA]</scope>
    <source>
        <strain evidence="9">NBRC 108730</strain>
    </source>
</reference>
<evidence type="ECO:0000313" key="9">
    <source>
        <dbReference type="Proteomes" id="UP001157017"/>
    </source>
</evidence>
<dbReference type="SUPFAM" id="SSF52304">
    <property type="entry name" value="Type II 3-dehydroquinate dehydratase"/>
    <property type="match status" value="1"/>
</dbReference>